<evidence type="ECO:0000256" key="1">
    <source>
        <dbReference type="SAM" id="Phobius"/>
    </source>
</evidence>
<keyword evidence="3" id="KW-1185">Reference proteome</keyword>
<reference evidence="2 3" key="1">
    <citation type="submission" date="2021-03" db="EMBL/GenBank/DDBJ databases">
        <title>Sequencing the genomes of 1000 actinobacteria strains.</title>
        <authorList>
            <person name="Klenk H.-P."/>
        </authorList>
    </citation>
    <scope>NUCLEOTIDE SEQUENCE [LARGE SCALE GENOMIC DNA]</scope>
    <source>
        <strain evidence="2 3">DSM 15797</strain>
    </source>
</reference>
<name>A0ABS4XCB2_9MICC</name>
<dbReference type="EMBL" id="JAGIOF010000001">
    <property type="protein sequence ID" value="MBP2386112.1"/>
    <property type="molecule type" value="Genomic_DNA"/>
</dbReference>
<feature type="transmembrane region" description="Helical" evidence="1">
    <location>
        <begin position="119"/>
        <end position="140"/>
    </location>
</feature>
<evidence type="ECO:0000313" key="3">
    <source>
        <dbReference type="Proteomes" id="UP001296993"/>
    </source>
</evidence>
<organism evidence="2 3">
    <name type="scientific">Paeniglutamicibacter kerguelensis</name>
    <dbReference type="NCBI Taxonomy" id="254788"/>
    <lineage>
        <taxon>Bacteria</taxon>
        <taxon>Bacillati</taxon>
        <taxon>Actinomycetota</taxon>
        <taxon>Actinomycetes</taxon>
        <taxon>Micrococcales</taxon>
        <taxon>Micrococcaceae</taxon>
        <taxon>Paeniglutamicibacter</taxon>
    </lineage>
</organism>
<keyword evidence="1" id="KW-0472">Membrane</keyword>
<keyword evidence="1" id="KW-1133">Transmembrane helix</keyword>
<dbReference type="RefSeq" id="WP_209997075.1">
    <property type="nucleotide sequence ID" value="NZ_BAAAJY010000003.1"/>
</dbReference>
<keyword evidence="1" id="KW-0812">Transmembrane</keyword>
<feature type="transmembrane region" description="Helical" evidence="1">
    <location>
        <begin position="97"/>
        <end position="113"/>
    </location>
</feature>
<protein>
    <submittedName>
        <fullName evidence="2">Uncharacterized protein</fullName>
    </submittedName>
</protein>
<proteinExistence type="predicted"/>
<gene>
    <name evidence="2" type="ORF">JOF47_001623</name>
</gene>
<accession>A0ABS4XCB2</accession>
<dbReference type="Proteomes" id="UP001296993">
    <property type="component" value="Unassembled WGS sequence"/>
</dbReference>
<sequence length="172" mass="18914">MFASAFLIPQQKGRSLVDDSTWDDERWFSHAENLLRGRYSFPRKLAAETLRKATGHRKLSGDTASAAEQFGNIELFVAQLASAASPPLMRSMILKRLAISAGLIFYGTAMLIPDLTEDGIGVLAVLKAAAWIGLVVWCVMSWRPKRIAADIQERQASRHTDASSLSAHQADD</sequence>
<comment type="caution">
    <text evidence="2">The sequence shown here is derived from an EMBL/GenBank/DDBJ whole genome shotgun (WGS) entry which is preliminary data.</text>
</comment>
<evidence type="ECO:0000313" key="2">
    <source>
        <dbReference type="EMBL" id="MBP2386112.1"/>
    </source>
</evidence>